<sequence length="114" mass="13371">MIVLILFCIILYLLYLNFSESENESNIKNPIEKPNFSIANKKDFIVEYDINPQFRGLSKYYNLNERNEIGGSKPFSKIKLNNDNLKNNKINFNNYSSYRLKPTTADKLTFCKSK</sequence>
<dbReference type="AlphaFoldDB" id="A0A6C0D9P1"/>
<accession>A0A6C0D9P1</accession>
<dbReference type="EMBL" id="MN739564">
    <property type="protein sequence ID" value="QHT13237.1"/>
    <property type="molecule type" value="Genomic_DNA"/>
</dbReference>
<evidence type="ECO:0000313" key="1">
    <source>
        <dbReference type="EMBL" id="QHT13237.1"/>
    </source>
</evidence>
<name>A0A6C0D9P1_9ZZZZ</name>
<proteinExistence type="predicted"/>
<protein>
    <submittedName>
        <fullName evidence="1">Uncharacterized protein</fullName>
    </submittedName>
</protein>
<organism evidence="1">
    <name type="scientific">viral metagenome</name>
    <dbReference type="NCBI Taxonomy" id="1070528"/>
    <lineage>
        <taxon>unclassified sequences</taxon>
        <taxon>metagenomes</taxon>
        <taxon>organismal metagenomes</taxon>
    </lineage>
</organism>
<reference evidence="1" key="1">
    <citation type="journal article" date="2020" name="Nature">
        <title>Giant virus diversity and host interactions through global metagenomics.</title>
        <authorList>
            <person name="Schulz F."/>
            <person name="Roux S."/>
            <person name="Paez-Espino D."/>
            <person name="Jungbluth S."/>
            <person name="Walsh D.A."/>
            <person name="Denef V.J."/>
            <person name="McMahon K.D."/>
            <person name="Konstantinidis K.T."/>
            <person name="Eloe-Fadrosh E.A."/>
            <person name="Kyrpides N.C."/>
            <person name="Woyke T."/>
        </authorList>
    </citation>
    <scope>NUCLEOTIDE SEQUENCE</scope>
    <source>
        <strain evidence="1">GVMAG-M-3300023174-131</strain>
    </source>
</reference>